<dbReference type="Proteomes" id="UP001308776">
    <property type="component" value="Unassembled WGS sequence"/>
</dbReference>
<evidence type="ECO:0000259" key="5">
    <source>
        <dbReference type="Pfam" id="PF01258"/>
    </source>
</evidence>
<gene>
    <name evidence="6" type="ORF">OW717_15600</name>
</gene>
<evidence type="ECO:0000256" key="3">
    <source>
        <dbReference type="ARBA" id="ARBA00022833"/>
    </source>
</evidence>
<comment type="caution">
    <text evidence="6">The sequence shown here is derived from an EMBL/GenBank/DDBJ whole genome shotgun (WGS) entry which is preliminary data.</text>
</comment>
<evidence type="ECO:0000313" key="7">
    <source>
        <dbReference type="Proteomes" id="UP001308776"/>
    </source>
</evidence>
<feature type="zinc finger region" description="dksA C4-type" evidence="4">
    <location>
        <begin position="53"/>
        <end position="77"/>
    </location>
</feature>
<keyword evidence="3" id="KW-0862">Zinc</keyword>
<dbReference type="Pfam" id="PF01258">
    <property type="entry name" value="zf-dskA_traR"/>
    <property type="match status" value="1"/>
</dbReference>
<dbReference type="EMBL" id="JAQGFR010000298">
    <property type="protein sequence ID" value="MEB8515460.1"/>
    <property type="molecule type" value="Genomic_DNA"/>
</dbReference>
<reference evidence="6 7" key="1">
    <citation type="submission" date="2022-11" db="EMBL/GenBank/DDBJ databases">
        <title>Comparative genomics analysis of Acidithiobacillus ferriphilus.</title>
        <authorList>
            <person name="Ma L."/>
        </authorList>
    </citation>
    <scope>NUCLEOTIDE SEQUENCE [LARGE SCALE GENOMIC DNA]</scope>
    <source>
        <strain evidence="6 7">DY15</strain>
    </source>
</reference>
<evidence type="ECO:0000313" key="6">
    <source>
        <dbReference type="EMBL" id="MEB8515460.1"/>
    </source>
</evidence>
<proteinExistence type="predicted"/>
<organism evidence="6 7">
    <name type="scientific">Acidithiobacillus ferriphilus</name>
    <dbReference type="NCBI Taxonomy" id="1689834"/>
    <lineage>
        <taxon>Bacteria</taxon>
        <taxon>Pseudomonadati</taxon>
        <taxon>Pseudomonadota</taxon>
        <taxon>Acidithiobacillia</taxon>
        <taxon>Acidithiobacillales</taxon>
        <taxon>Acidithiobacillaceae</taxon>
        <taxon>Acidithiobacillus</taxon>
    </lineage>
</organism>
<feature type="domain" description="Zinc finger DksA/TraR C4-type" evidence="5">
    <location>
        <begin position="51"/>
        <end position="83"/>
    </location>
</feature>
<protein>
    <submittedName>
        <fullName evidence="6">TraR/DksA C4-type zinc finger protein</fullName>
    </submittedName>
</protein>
<evidence type="ECO:0000256" key="4">
    <source>
        <dbReference type="PROSITE-ProRule" id="PRU00510"/>
    </source>
</evidence>
<dbReference type="PROSITE" id="PS51128">
    <property type="entry name" value="ZF_DKSA_2"/>
    <property type="match status" value="1"/>
</dbReference>
<dbReference type="Gene3D" id="1.20.120.910">
    <property type="entry name" value="DksA, coiled-coil domain"/>
    <property type="match status" value="1"/>
</dbReference>
<keyword evidence="7" id="KW-1185">Reference proteome</keyword>
<keyword evidence="2" id="KW-0863">Zinc-finger</keyword>
<sequence length="104" mass="11496">MMQEFDIDEKLADPADIATRNEMLANHARIARMRIEAESSEQPDIDENGVRYCLDCATAIPEDRITVLPTAVRCVPCAAARERIIKQRRTRGGINADGQAQGIG</sequence>
<dbReference type="RefSeq" id="WP_231104420.1">
    <property type="nucleotide sequence ID" value="NZ_JAQGFK010000161.1"/>
</dbReference>
<evidence type="ECO:0000256" key="2">
    <source>
        <dbReference type="ARBA" id="ARBA00022771"/>
    </source>
</evidence>
<accession>A0ABU6FTS4</accession>
<keyword evidence="1" id="KW-0479">Metal-binding</keyword>
<dbReference type="SUPFAM" id="SSF57716">
    <property type="entry name" value="Glucocorticoid receptor-like (DNA-binding domain)"/>
    <property type="match status" value="1"/>
</dbReference>
<dbReference type="InterPro" id="IPR000962">
    <property type="entry name" value="Znf_DskA_TraR"/>
</dbReference>
<evidence type="ECO:0000256" key="1">
    <source>
        <dbReference type="ARBA" id="ARBA00022723"/>
    </source>
</evidence>
<name>A0ABU6FTS4_9PROT</name>